<evidence type="ECO:0000313" key="8">
    <source>
        <dbReference type="Proteomes" id="UP000231878"/>
    </source>
</evidence>
<evidence type="ECO:0000256" key="3">
    <source>
        <dbReference type="SAM" id="Phobius"/>
    </source>
</evidence>
<dbReference type="SUPFAM" id="SSF103088">
    <property type="entry name" value="OmpA-like"/>
    <property type="match status" value="1"/>
</dbReference>
<dbReference type="RefSeq" id="WP_004198085.1">
    <property type="nucleotide sequence ID" value="NZ_AP028072.1"/>
</dbReference>
<dbReference type="GeneID" id="93063420"/>
<gene>
    <name evidence="6" type="ORF">CWD88_19855</name>
    <name evidence="5" type="ORF">Y036_3762</name>
</gene>
<comment type="caution">
    <text evidence="5">The sequence shown here is derived from an EMBL/GenBank/DDBJ whole genome shotgun (WGS) entry which is preliminary data.</text>
</comment>
<name>A0A069B9Q0_BURPE</name>
<keyword evidence="3" id="KW-1133">Transmembrane helix</keyword>
<keyword evidence="3" id="KW-0812">Transmembrane</keyword>
<sequence length="215" mass="22874">MSDEIDGGIEQTAPIWAAFGDLMSVLLGAFVLILVGVIGVQLELSSKLDAEVRQRQLESQRRKTLEQALAAPLAAGRVTLVNGRIGISGSVLFALNSDELQPAGRDLLKSLAGPLAAYLNANHEILMVSGFADDLQVRAGNRRFADNWELSAKRALTVTRAFIDEGVPASSVFAAAFGSEQPVSPNSNDAGRAKNRRVEIAPVPRPTTGDGERRG</sequence>
<dbReference type="PROSITE" id="PS51123">
    <property type="entry name" value="OMPA_2"/>
    <property type="match status" value="1"/>
</dbReference>
<accession>A0A069B9Q0</accession>
<dbReference type="OMA" id="NRQFADN"/>
<dbReference type="InterPro" id="IPR006665">
    <property type="entry name" value="OmpA-like"/>
</dbReference>
<proteinExistence type="predicted"/>
<keyword evidence="1 3" id="KW-0472">Membrane</keyword>
<dbReference type="PANTHER" id="PTHR30329:SF21">
    <property type="entry name" value="LIPOPROTEIN YIAD-RELATED"/>
    <property type="match status" value="1"/>
</dbReference>
<protein>
    <submittedName>
        <fullName evidence="5">OmpA family protein</fullName>
    </submittedName>
</protein>
<feature type="transmembrane region" description="Helical" evidence="3">
    <location>
        <begin position="15"/>
        <end position="40"/>
    </location>
</feature>
<dbReference type="AlphaFoldDB" id="A0A069B9Q0"/>
<dbReference type="InterPro" id="IPR050330">
    <property type="entry name" value="Bact_OuterMem_StrucFunc"/>
</dbReference>
<dbReference type="InterPro" id="IPR036737">
    <property type="entry name" value="OmpA-like_sf"/>
</dbReference>
<evidence type="ECO:0000259" key="4">
    <source>
        <dbReference type="PROSITE" id="PS51123"/>
    </source>
</evidence>
<reference evidence="6 8" key="2">
    <citation type="submission" date="2017-11" db="EMBL/GenBank/DDBJ databases">
        <title>Molecular characterization of Burkholderia pseudomallei and closely related isolates from Vietnam.</title>
        <authorList>
            <person name="Ustinov D.V."/>
            <person name="Antonov A.S."/>
            <person name="Avdusheva E.F."/>
            <person name="Shpak I.M."/>
            <person name="Zakharova I.B."/>
            <person name="Thi L.A."/>
            <person name="Teteryatnikova N."/>
            <person name="Lopasteyskaya Y.A."/>
            <person name="Kuzyutina J.A."/>
            <person name="Ngo T.N."/>
            <person name="Victorov D.V."/>
        </authorList>
    </citation>
    <scope>NUCLEOTIDE SEQUENCE [LARGE SCALE GENOMIC DNA]</scope>
    <source>
        <strain evidence="6 8">V1512</strain>
    </source>
</reference>
<reference evidence="5 7" key="1">
    <citation type="submission" date="2014-08" db="EMBL/GenBank/DDBJ databases">
        <authorList>
            <person name="Bunnell A."/>
            <person name="Chain P.S."/>
            <person name="Chertkov O."/>
            <person name="Currie B.J."/>
            <person name="Daligault H.E."/>
            <person name="Davenport K.W."/>
            <person name="Davis C."/>
            <person name="Gleasner C.D."/>
            <person name="Johnson S.L."/>
            <person name="Kaestli M."/>
            <person name="Koren S."/>
            <person name="Kunde Y.A."/>
            <person name="Mayo M."/>
            <person name="McMurry K.K."/>
            <person name="Price E.P."/>
            <person name="Reitenga K.G."/>
            <person name="Robison R."/>
            <person name="Rosovitz M.J."/>
            <person name="Sarovich D.S."/>
            <person name="Teshima H."/>
        </authorList>
    </citation>
    <scope>NUCLEOTIDE SEQUENCE [LARGE SCALE GENOMIC DNA]</scope>
    <source>
        <strain evidence="5 7">MSHR44</strain>
    </source>
</reference>
<dbReference type="GO" id="GO:0016020">
    <property type="term" value="C:membrane"/>
    <property type="evidence" value="ECO:0007669"/>
    <property type="project" value="UniProtKB-UniRule"/>
</dbReference>
<organism evidence="5 7">
    <name type="scientific">Burkholderia pseudomallei</name>
    <name type="common">Pseudomonas pseudomallei</name>
    <dbReference type="NCBI Taxonomy" id="28450"/>
    <lineage>
        <taxon>Bacteria</taxon>
        <taxon>Pseudomonadati</taxon>
        <taxon>Pseudomonadota</taxon>
        <taxon>Betaproteobacteria</taxon>
        <taxon>Burkholderiales</taxon>
        <taxon>Burkholderiaceae</taxon>
        <taxon>Burkholderia</taxon>
        <taxon>pseudomallei group</taxon>
    </lineage>
</organism>
<dbReference type="Pfam" id="PF00691">
    <property type="entry name" value="OmpA"/>
    <property type="match status" value="1"/>
</dbReference>
<dbReference type="EMBL" id="JQIM01000009">
    <property type="protein sequence ID" value="KGX11062.1"/>
    <property type="molecule type" value="Genomic_DNA"/>
</dbReference>
<evidence type="ECO:0000256" key="2">
    <source>
        <dbReference type="SAM" id="MobiDB-lite"/>
    </source>
</evidence>
<dbReference type="eggNOG" id="COG1360">
    <property type="taxonomic scope" value="Bacteria"/>
</dbReference>
<evidence type="ECO:0000256" key="1">
    <source>
        <dbReference type="PROSITE-ProRule" id="PRU00473"/>
    </source>
</evidence>
<dbReference type="Proteomes" id="UP000231878">
    <property type="component" value="Unassembled WGS sequence"/>
</dbReference>
<feature type="region of interest" description="Disordered" evidence="2">
    <location>
        <begin position="179"/>
        <end position="215"/>
    </location>
</feature>
<dbReference type="EMBL" id="PHRB01000020">
    <property type="protein sequence ID" value="PJO64525.1"/>
    <property type="molecule type" value="Genomic_DNA"/>
</dbReference>
<dbReference type="CDD" id="cd07185">
    <property type="entry name" value="OmpA_C-like"/>
    <property type="match status" value="1"/>
</dbReference>
<dbReference type="Gene3D" id="3.30.1330.60">
    <property type="entry name" value="OmpA-like domain"/>
    <property type="match status" value="1"/>
</dbReference>
<evidence type="ECO:0000313" key="7">
    <source>
        <dbReference type="Proteomes" id="UP000030475"/>
    </source>
</evidence>
<evidence type="ECO:0000313" key="6">
    <source>
        <dbReference type="EMBL" id="PJO64525.1"/>
    </source>
</evidence>
<dbReference type="PANTHER" id="PTHR30329">
    <property type="entry name" value="STATOR ELEMENT OF FLAGELLAR MOTOR COMPLEX"/>
    <property type="match status" value="1"/>
</dbReference>
<dbReference type="OrthoDB" id="9815217at2"/>
<feature type="domain" description="OmpA-like" evidence="4">
    <location>
        <begin position="78"/>
        <end position="206"/>
    </location>
</feature>
<dbReference type="NCBIfam" id="NF006547">
    <property type="entry name" value="PRK09040.1"/>
    <property type="match status" value="1"/>
</dbReference>
<evidence type="ECO:0000313" key="5">
    <source>
        <dbReference type="EMBL" id="KGX11062.1"/>
    </source>
</evidence>
<dbReference type="Proteomes" id="UP000030475">
    <property type="component" value="Unassembled WGS sequence"/>
</dbReference>